<evidence type="ECO:0000256" key="1">
    <source>
        <dbReference type="ARBA" id="ARBA00022536"/>
    </source>
</evidence>
<feature type="chain" id="PRO_5043909527" description="Fucolectin tachylectin-4 pentraxin-1 domain-containing protein" evidence="7">
    <location>
        <begin position="23"/>
        <end position="693"/>
    </location>
</feature>
<dbReference type="Gene3D" id="2.170.300.10">
    <property type="entry name" value="Tie2 ligand-binding domain superfamily"/>
    <property type="match status" value="2"/>
</dbReference>
<keyword evidence="4" id="KW-1015">Disulfide bond</keyword>
<keyword evidence="3" id="KW-0106">Calcium</keyword>
<keyword evidence="7" id="KW-0732">Signal</keyword>
<dbReference type="AlphaFoldDB" id="A0AAV2HPD1"/>
<proteinExistence type="predicted"/>
<feature type="signal peptide" evidence="7">
    <location>
        <begin position="1"/>
        <end position="22"/>
    </location>
</feature>
<dbReference type="EMBL" id="CAXITT010000163">
    <property type="protein sequence ID" value="CAL1534176.1"/>
    <property type="molecule type" value="Genomic_DNA"/>
</dbReference>
<evidence type="ECO:0000313" key="9">
    <source>
        <dbReference type="EMBL" id="CAL1534176.1"/>
    </source>
</evidence>
<comment type="caution">
    <text evidence="9">The sequence shown here is derived from an EMBL/GenBank/DDBJ whole genome shotgun (WGS) entry which is preliminary data.</text>
</comment>
<dbReference type="InterPro" id="IPR042635">
    <property type="entry name" value="MEGF10/SREC1/2-like"/>
</dbReference>
<dbReference type="Pfam" id="PF22633">
    <property type="entry name" value="F5_F8_type_C_2"/>
    <property type="match status" value="1"/>
</dbReference>
<keyword evidence="6" id="KW-1133">Transmembrane helix</keyword>
<dbReference type="InterPro" id="IPR008979">
    <property type="entry name" value="Galactose-bd-like_sf"/>
</dbReference>
<dbReference type="GO" id="GO:0046872">
    <property type="term" value="F:metal ion binding"/>
    <property type="evidence" value="ECO:0007669"/>
    <property type="project" value="UniProtKB-KW"/>
</dbReference>
<dbReference type="Proteomes" id="UP001497497">
    <property type="component" value="Unassembled WGS sequence"/>
</dbReference>
<evidence type="ECO:0000259" key="8">
    <source>
        <dbReference type="SMART" id="SM00607"/>
    </source>
</evidence>
<feature type="transmembrane region" description="Helical" evidence="6">
    <location>
        <begin position="583"/>
        <end position="607"/>
    </location>
</feature>
<evidence type="ECO:0000256" key="5">
    <source>
        <dbReference type="SAM" id="MobiDB-lite"/>
    </source>
</evidence>
<dbReference type="Gene3D" id="2.60.120.260">
    <property type="entry name" value="Galactose-binding domain-like"/>
    <property type="match status" value="1"/>
</dbReference>
<evidence type="ECO:0000313" key="10">
    <source>
        <dbReference type="Proteomes" id="UP001497497"/>
    </source>
</evidence>
<organism evidence="9 10">
    <name type="scientific">Lymnaea stagnalis</name>
    <name type="common">Great pond snail</name>
    <name type="synonym">Helix stagnalis</name>
    <dbReference type="NCBI Taxonomy" id="6523"/>
    <lineage>
        <taxon>Eukaryota</taxon>
        <taxon>Metazoa</taxon>
        <taxon>Spiralia</taxon>
        <taxon>Lophotrochozoa</taxon>
        <taxon>Mollusca</taxon>
        <taxon>Gastropoda</taxon>
        <taxon>Heterobranchia</taxon>
        <taxon>Euthyneura</taxon>
        <taxon>Panpulmonata</taxon>
        <taxon>Hygrophila</taxon>
        <taxon>Lymnaeoidea</taxon>
        <taxon>Lymnaeidae</taxon>
        <taxon>Lymnaea</taxon>
    </lineage>
</organism>
<feature type="region of interest" description="Disordered" evidence="5">
    <location>
        <begin position="653"/>
        <end position="674"/>
    </location>
</feature>
<evidence type="ECO:0000256" key="4">
    <source>
        <dbReference type="ARBA" id="ARBA00023157"/>
    </source>
</evidence>
<keyword evidence="1" id="KW-0245">EGF-like domain</keyword>
<evidence type="ECO:0000256" key="6">
    <source>
        <dbReference type="SAM" id="Phobius"/>
    </source>
</evidence>
<dbReference type="SMART" id="SM00607">
    <property type="entry name" value="FTP"/>
    <property type="match status" value="1"/>
</dbReference>
<name>A0AAV2HPD1_LYMST</name>
<dbReference type="SUPFAM" id="SSF49785">
    <property type="entry name" value="Galactose-binding domain-like"/>
    <property type="match status" value="1"/>
</dbReference>
<keyword evidence="10" id="KW-1185">Reference proteome</keyword>
<evidence type="ECO:0000256" key="7">
    <source>
        <dbReference type="SAM" id="SignalP"/>
    </source>
</evidence>
<evidence type="ECO:0000256" key="2">
    <source>
        <dbReference type="ARBA" id="ARBA00022723"/>
    </source>
</evidence>
<reference evidence="9 10" key="1">
    <citation type="submission" date="2024-04" db="EMBL/GenBank/DDBJ databases">
        <authorList>
            <consortium name="Genoscope - CEA"/>
            <person name="William W."/>
        </authorList>
    </citation>
    <scope>NUCLEOTIDE SEQUENCE [LARGE SCALE GENOMIC DNA]</scope>
</reference>
<dbReference type="PANTHER" id="PTHR24043:SF8">
    <property type="entry name" value="EGF-LIKE DOMAIN-CONTAINING PROTEIN"/>
    <property type="match status" value="1"/>
</dbReference>
<gene>
    <name evidence="9" type="ORF">GSLYS_00008136001</name>
</gene>
<dbReference type="GO" id="GO:0005044">
    <property type="term" value="F:scavenger receptor activity"/>
    <property type="evidence" value="ECO:0007669"/>
    <property type="project" value="InterPro"/>
</dbReference>
<keyword evidence="2" id="KW-0479">Metal-binding</keyword>
<accession>A0AAV2HPD1</accession>
<dbReference type="PANTHER" id="PTHR24043">
    <property type="entry name" value="SCAVENGER RECEPTOR CLASS F"/>
    <property type="match status" value="1"/>
</dbReference>
<sequence>MCNIWLLFSMVTLAFQLSLVNSQAVCSPSGWFGPRCQYKCHCENDQCNSSTGQCTDNSKCVSGWFGLGCQYEDLINAPSTTIISSPDQASSTWITDGDDSTCNQDINLQSMVVKWNITYPFSWLRLTVKDNAYPGHFKVSFKANGNDEIDCSYQQTYVIDQKTVDISCNMTVDVMQVIIRGQSVTSLCSLYISGGQNEALKQTAVQSSTYINEGIDLGLASHAVDGNTNSFFYSKTCTHTNDPSPNWKVAFSQPQAINRIVLYNRFDSSDKPCCPERLIHFGLQTFNASNKTMFSYQDPWDIAMLIYTVIVPISQRNIPISGIFVNSSEVFLTLCELQAFEECANGLWGLDCNNTCNTSCKTSCHVETGFCPSCNGSSNPPSCNQGCISGQWGLNCKQNCSINCYNQSCNTQTGVCDKGCNGYSDSPNCSIQCVSGKWGLNCTQSCSSSCYNKSCNSQTGVCDVGCNGYSDSPNCSIQCISTEWGLNCNNSCNVSCYNSHCDRHSGMCSQGCDGYNNPPTCTIECTPGTWGKNCMSLCSIHCSNTSCDRHSGKCNQGCNGYDDFPDCTESITKANEDPSTTTVIGLGIGLGVACAIIIALLIVIFMLKRKQPLTDIKRDTVNYDTVAPAKEYSRQYETPEATAQYQNTAKKYRTNEDGTLKQSNVKSGNVYDEDTTATNEYESIGLDKIDSVS</sequence>
<keyword evidence="6" id="KW-0812">Transmembrane</keyword>
<dbReference type="InterPro" id="IPR006585">
    <property type="entry name" value="FTP1"/>
</dbReference>
<protein>
    <recommendedName>
        <fullName evidence="8">Fucolectin tachylectin-4 pentraxin-1 domain-containing protein</fullName>
    </recommendedName>
</protein>
<evidence type="ECO:0000256" key="3">
    <source>
        <dbReference type="ARBA" id="ARBA00022837"/>
    </source>
</evidence>
<keyword evidence="6" id="KW-0472">Membrane</keyword>
<feature type="domain" description="Fucolectin tachylectin-4 pentraxin-1" evidence="8">
    <location>
        <begin position="195"/>
        <end position="345"/>
    </location>
</feature>